<organism evidence="1">
    <name type="scientific">bioreactor metagenome</name>
    <dbReference type="NCBI Taxonomy" id="1076179"/>
    <lineage>
        <taxon>unclassified sequences</taxon>
        <taxon>metagenomes</taxon>
        <taxon>ecological metagenomes</taxon>
    </lineage>
</organism>
<dbReference type="EMBL" id="VSSQ01044229">
    <property type="protein sequence ID" value="MPM98037.1"/>
    <property type="molecule type" value="Genomic_DNA"/>
</dbReference>
<reference evidence="1" key="1">
    <citation type="submission" date="2019-08" db="EMBL/GenBank/DDBJ databases">
        <authorList>
            <person name="Kucharzyk K."/>
            <person name="Murdoch R.W."/>
            <person name="Higgins S."/>
            <person name="Loffler F."/>
        </authorList>
    </citation>
    <scope>NUCLEOTIDE SEQUENCE</scope>
</reference>
<evidence type="ECO:0000313" key="1">
    <source>
        <dbReference type="EMBL" id="MPM98037.1"/>
    </source>
</evidence>
<sequence length="65" mass="7488">MARERRTGFVFSSTSNVAESILRNRTLIIDTMTMQINIVKLFLTVKIHPPLRTTDEGWGMHNKNV</sequence>
<proteinExistence type="predicted"/>
<accession>A0A645E810</accession>
<dbReference type="AlphaFoldDB" id="A0A645E810"/>
<name>A0A645E810_9ZZZZ</name>
<comment type="caution">
    <text evidence="1">The sequence shown here is derived from an EMBL/GenBank/DDBJ whole genome shotgun (WGS) entry which is preliminary data.</text>
</comment>
<protein>
    <submittedName>
        <fullName evidence="1">Uncharacterized protein</fullName>
    </submittedName>
</protein>
<gene>
    <name evidence="1" type="ORF">SDC9_145218</name>
</gene>